<dbReference type="Proteomes" id="UP000826195">
    <property type="component" value="Unassembled WGS sequence"/>
</dbReference>
<name>A0AAV7HZ42_COTGL</name>
<accession>A0AAV7HZ42</accession>
<reference evidence="1 2" key="1">
    <citation type="journal article" date="2021" name="J. Hered.">
        <title>A chromosome-level genome assembly of the parasitoid wasp, Cotesia glomerata (Hymenoptera: Braconidae).</title>
        <authorList>
            <person name="Pinto B.J."/>
            <person name="Weis J.J."/>
            <person name="Gamble T."/>
            <person name="Ode P.J."/>
            <person name="Paul R."/>
            <person name="Zaspel J.M."/>
        </authorList>
    </citation>
    <scope>NUCLEOTIDE SEQUENCE [LARGE SCALE GENOMIC DNA]</scope>
    <source>
        <strain evidence="1">CgM1</strain>
    </source>
</reference>
<dbReference type="EMBL" id="JAHXZJ010002982">
    <property type="protein sequence ID" value="KAH0535847.1"/>
    <property type="molecule type" value="Genomic_DNA"/>
</dbReference>
<evidence type="ECO:0000313" key="1">
    <source>
        <dbReference type="EMBL" id="KAH0535847.1"/>
    </source>
</evidence>
<gene>
    <name evidence="1" type="ORF">KQX54_019674</name>
</gene>
<protein>
    <submittedName>
        <fullName evidence="1">Uncharacterized protein</fullName>
    </submittedName>
</protein>
<sequence>MRKVKNVNVNGEEAPGTTKTTTTTTIFLMRGGRNNNVGCLGGEVLQRSCLQDNRRGTFSSLLFSFWFLQLPPASRGSYYVLCAMCYYRLAVLLQPWRLSRYRKAGYATRLSCLLGIQAKVVKENGEDRTPDRLV</sequence>
<comment type="caution">
    <text evidence="1">The sequence shown here is derived from an EMBL/GenBank/DDBJ whole genome shotgun (WGS) entry which is preliminary data.</text>
</comment>
<dbReference type="AlphaFoldDB" id="A0AAV7HZ42"/>
<proteinExistence type="predicted"/>
<evidence type="ECO:0000313" key="2">
    <source>
        <dbReference type="Proteomes" id="UP000826195"/>
    </source>
</evidence>
<organism evidence="1 2">
    <name type="scientific">Cotesia glomerata</name>
    <name type="common">Lepidopteran parasitic wasp</name>
    <name type="synonym">Apanteles glomeratus</name>
    <dbReference type="NCBI Taxonomy" id="32391"/>
    <lineage>
        <taxon>Eukaryota</taxon>
        <taxon>Metazoa</taxon>
        <taxon>Ecdysozoa</taxon>
        <taxon>Arthropoda</taxon>
        <taxon>Hexapoda</taxon>
        <taxon>Insecta</taxon>
        <taxon>Pterygota</taxon>
        <taxon>Neoptera</taxon>
        <taxon>Endopterygota</taxon>
        <taxon>Hymenoptera</taxon>
        <taxon>Apocrita</taxon>
        <taxon>Ichneumonoidea</taxon>
        <taxon>Braconidae</taxon>
        <taxon>Microgastrinae</taxon>
        <taxon>Cotesia</taxon>
    </lineage>
</organism>
<keyword evidence="2" id="KW-1185">Reference proteome</keyword>